<dbReference type="GO" id="GO:0042073">
    <property type="term" value="P:intraciliary transport"/>
    <property type="evidence" value="ECO:0007669"/>
    <property type="project" value="InterPro"/>
</dbReference>
<evidence type="ECO:0000256" key="8">
    <source>
        <dbReference type="SAM" id="MobiDB-lite"/>
    </source>
</evidence>
<feature type="region of interest" description="Disordered" evidence="8">
    <location>
        <begin position="306"/>
        <end position="326"/>
    </location>
</feature>
<sequence>MYDESIDVVNAEEVQSPTGSVSSGENGEARVPMKIESSLRPGSAMKMQLSEHQTHIPLHSRTNSPRGDSSFDEDDYEDEDEDGDDGGEGGGADKAYDPLEFAHLATSTDLKEMFAYIEKYTPQPIDLTYKLRPFIPDYIPAVGDIDAFIKVARPDGRPDSLGLTVLDEPCFEQSDPAILNLQLRQSSKCPTSSKATIIKKVEDADKNKKAIDRWIKDIGDLHKNKPPPSVHYSRGMPDLDNLMQEWSNDVEQTISEVGLPPEDLDCDLTTYIDLMAAILDIPRFESRIETLHVIFSLYAAIQSSSNQNAAYPGSGNNGGGTPMRLN</sequence>
<dbReference type="GO" id="GO:0060271">
    <property type="term" value="P:cilium assembly"/>
    <property type="evidence" value="ECO:0007669"/>
    <property type="project" value="TreeGrafter"/>
</dbReference>
<dbReference type="PANTHER" id="PTHR13376">
    <property type="entry name" value="INTRAFLAGELLAR TRANSPORT PROTEIN 46 HOMOLOG"/>
    <property type="match status" value="1"/>
</dbReference>
<keyword evidence="7" id="KW-0966">Cell projection</keyword>
<dbReference type="OMA" id="QYIRRYT"/>
<gene>
    <name evidence="10" type="primary">LOC103507094</name>
</gene>
<evidence type="ECO:0000256" key="4">
    <source>
        <dbReference type="ARBA" id="ARBA00022490"/>
    </source>
</evidence>
<dbReference type="Proteomes" id="UP000079169">
    <property type="component" value="Unplaced"/>
</dbReference>
<feature type="compositionally biased region" description="Acidic residues" evidence="8">
    <location>
        <begin position="70"/>
        <end position="87"/>
    </location>
</feature>
<keyword evidence="9" id="KW-1185">Reference proteome</keyword>
<evidence type="ECO:0000256" key="5">
    <source>
        <dbReference type="ARBA" id="ARBA00023069"/>
    </source>
</evidence>
<dbReference type="STRING" id="121845.A0A1S3CXD1"/>
<keyword evidence="6" id="KW-0206">Cytoskeleton</keyword>
<dbReference type="OrthoDB" id="2119217at2759"/>
<evidence type="ECO:0000313" key="10">
    <source>
        <dbReference type="RefSeq" id="XP_008469760.1"/>
    </source>
</evidence>
<evidence type="ECO:0000256" key="2">
    <source>
        <dbReference type="ARBA" id="ARBA00007700"/>
    </source>
</evidence>
<dbReference type="GO" id="GO:0005815">
    <property type="term" value="C:microtubule organizing center"/>
    <property type="evidence" value="ECO:0007669"/>
    <property type="project" value="TreeGrafter"/>
</dbReference>
<dbReference type="GO" id="GO:0030992">
    <property type="term" value="C:intraciliary transport particle B"/>
    <property type="evidence" value="ECO:0007669"/>
    <property type="project" value="TreeGrafter"/>
</dbReference>
<dbReference type="KEGG" id="dci:103507094"/>
<feature type="compositionally biased region" description="Polar residues" evidence="8">
    <location>
        <begin position="13"/>
        <end position="25"/>
    </location>
</feature>
<name>A0A1S3CXD1_DIACI</name>
<feature type="region of interest" description="Disordered" evidence="8">
    <location>
        <begin position="1"/>
        <end position="95"/>
    </location>
</feature>
<evidence type="ECO:0000313" key="9">
    <source>
        <dbReference type="Proteomes" id="UP000079169"/>
    </source>
</evidence>
<evidence type="ECO:0000256" key="3">
    <source>
        <dbReference type="ARBA" id="ARBA00017206"/>
    </source>
</evidence>
<comment type="similarity">
    <text evidence="2">Belongs to the IFT46 family.</text>
</comment>
<dbReference type="InterPro" id="IPR022088">
    <property type="entry name" value="Intraflagellar_transp_cmplxB"/>
</dbReference>
<dbReference type="GeneID" id="103507094"/>
<organism evidence="9 10">
    <name type="scientific">Diaphorina citri</name>
    <name type="common">Asian citrus psyllid</name>
    <dbReference type="NCBI Taxonomy" id="121845"/>
    <lineage>
        <taxon>Eukaryota</taxon>
        <taxon>Metazoa</taxon>
        <taxon>Ecdysozoa</taxon>
        <taxon>Arthropoda</taxon>
        <taxon>Hexapoda</taxon>
        <taxon>Insecta</taxon>
        <taxon>Pterygota</taxon>
        <taxon>Neoptera</taxon>
        <taxon>Paraneoptera</taxon>
        <taxon>Hemiptera</taxon>
        <taxon>Sternorrhyncha</taxon>
        <taxon>Psylloidea</taxon>
        <taxon>Psyllidae</taxon>
        <taxon>Diaphorininae</taxon>
        <taxon>Diaphorina</taxon>
    </lineage>
</organism>
<accession>A0A1S3CXD1</accession>
<evidence type="ECO:0000256" key="7">
    <source>
        <dbReference type="ARBA" id="ARBA00023273"/>
    </source>
</evidence>
<keyword evidence="4" id="KW-0963">Cytoplasm</keyword>
<dbReference type="PaxDb" id="121845-A0A1S3CXD1"/>
<dbReference type="AlphaFoldDB" id="A0A1S3CXD1"/>
<dbReference type="Pfam" id="PF12317">
    <property type="entry name" value="IFT46_B_C"/>
    <property type="match status" value="1"/>
</dbReference>
<dbReference type="GO" id="GO:0031514">
    <property type="term" value="C:motile cilium"/>
    <property type="evidence" value="ECO:0007669"/>
    <property type="project" value="TreeGrafter"/>
</dbReference>
<comment type="subcellular location">
    <subcellularLocation>
        <location evidence="1">Cytoplasm</location>
        <location evidence="1">Cytoskeleton</location>
        <location evidence="1">Cilium basal body</location>
    </subcellularLocation>
</comment>
<evidence type="ECO:0000256" key="1">
    <source>
        <dbReference type="ARBA" id="ARBA00004120"/>
    </source>
</evidence>
<reference evidence="10" key="1">
    <citation type="submission" date="2025-08" db="UniProtKB">
        <authorList>
            <consortium name="RefSeq"/>
        </authorList>
    </citation>
    <scope>IDENTIFICATION</scope>
</reference>
<dbReference type="CTD" id="56912"/>
<dbReference type="PANTHER" id="PTHR13376:SF0">
    <property type="entry name" value="INTRAFLAGELLAR TRANSPORT PROTEIN 46 HOMOLOG"/>
    <property type="match status" value="1"/>
</dbReference>
<evidence type="ECO:0000256" key="6">
    <source>
        <dbReference type="ARBA" id="ARBA00023212"/>
    </source>
</evidence>
<proteinExistence type="inferred from homology"/>
<dbReference type="RefSeq" id="XP_008469760.1">
    <property type="nucleotide sequence ID" value="XM_008471538.3"/>
</dbReference>
<protein>
    <recommendedName>
        <fullName evidence="3">Intraflagellar transport protein 46 homolog</fullName>
    </recommendedName>
</protein>
<feature type="compositionally biased region" description="Gly residues" evidence="8">
    <location>
        <begin position="315"/>
        <end position="326"/>
    </location>
</feature>
<keyword evidence="5" id="KW-0969">Cilium</keyword>